<proteinExistence type="predicted"/>
<comment type="caution">
    <text evidence="1">The sequence shown here is derived from an EMBL/GenBank/DDBJ whole genome shotgun (WGS) entry which is preliminary data.</text>
</comment>
<accession>A0ACB8QE24</accession>
<gene>
    <name evidence="1" type="ORF">K488DRAFT_55431</name>
</gene>
<evidence type="ECO:0000313" key="2">
    <source>
        <dbReference type="Proteomes" id="UP000814128"/>
    </source>
</evidence>
<keyword evidence="2" id="KW-1185">Reference proteome</keyword>
<dbReference type="Proteomes" id="UP000814128">
    <property type="component" value="Unassembled WGS sequence"/>
</dbReference>
<sequence>MGSSVSKTSRVFPKTTAAKPPPLWASAQSVDARKPEPNRHPVARVSEHRDDGIVKDSSDPHLLANLRQLGQVRVDHHMQSIRTVCAKEVRQAFASRRQADEDASHTQTPRNRLWTFMLATVLEKRNQLRSRDELRALADEYNMDIDVLERVGRFINVPTVQETGTAMLGQGGNRPTTLVVSL</sequence>
<evidence type="ECO:0000313" key="1">
    <source>
        <dbReference type="EMBL" id="KAI0029868.1"/>
    </source>
</evidence>
<protein>
    <submittedName>
        <fullName evidence="1">Uncharacterized protein</fullName>
    </submittedName>
</protein>
<reference evidence="1" key="1">
    <citation type="submission" date="2021-02" db="EMBL/GenBank/DDBJ databases">
        <authorList>
            <consortium name="DOE Joint Genome Institute"/>
            <person name="Ahrendt S."/>
            <person name="Looney B.P."/>
            <person name="Miyauchi S."/>
            <person name="Morin E."/>
            <person name="Drula E."/>
            <person name="Courty P.E."/>
            <person name="Chicoki N."/>
            <person name="Fauchery L."/>
            <person name="Kohler A."/>
            <person name="Kuo A."/>
            <person name="Labutti K."/>
            <person name="Pangilinan J."/>
            <person name="Lipzen A."/>
            <person name="Riley R."/>
            <person name="Andreopoulos W."/>
            <person name="He G."/>
            <person name="Johnson J."/>
            <person name="Barry K.W."/>
            <person name="Grigoriev I.V."/>
            <person name="Nagy L."/>
            <person name="Hibbett D."/>
            <person name="Henrissat B."/>
            <person name="Matheny P.B."/>
            <person name="Labbe J."/>
            <person name="Martin F."/>
        </authorList>
    </citation>
    <scope>NUCLEOTIDE SEQUENCE</scope>
    <source>
        <strain evidence="1">EC-137</strain>
    </source>
</reference>
<reference evidence="1" key="2">
    <citation type="journal article" date="2022" name="New Phytol.">
        <title>Evolutionary transition to the ectomycorrhizal habit in the genomes of a hyperdiverse lineage of mushroom-forming fungi.</title>
        <authorList>
            <person name="Looney B."/>
            <person name="Miyauchi S."/>
            <person name="Morin E."/>
            <person name="Drula E."/>
            <person name="Courty P.E."/>
            <person name="Kohler A."/>
            <person name="Kuo A."/>
            <person name="LaButti K."/>
            <person name="Pangilinan J."/>
            <person name="Lipzen A."/>
            <person name="Riley R."/>
            <person name="Andreopoulos W."/>
            <person name="He G."/>
            <person name="Johnson J."/>
            <person name="Nolan M."/>
            <person name="Tritt A."/>
            <person name="Barry K.W."/>
            <person name="Grigoriev I.V."/>
            <person name="Nagy L.G."/>
            <person name="Hibbett D."/>
            <person name="Henrissat B."/>
            <person name="Matheny P.B."/>
            <person name="Labbe J."/>
            <person name="Martin F.M."/>
        </authorList>
    </citation>
    <scope>NUCLEOTIDE SEQUENCE</scope>
    <source>
        <strain evidence="1">EC-137</strain>
    </source>
</reference>
<organism evidence="1 2">
    <name type="scientific">Vararia minispora EC-137</name>
    <dbReference type="NCBI Taxonomy" id="1314806"/>
    <lineage>
        <taxon>Eukaryota</taxon>
        <taxon>Fungi</taxon>
        <taxon>Dikarya</taxon>
        <taxon>Basidiomycota</taxon>
        <taxon>Agaricomycotina</taxon>
        <taxon>Agaricomycetes</taxon>
        <taxon>Russulales</taxon>
        <taxon>Lachnocladiaceae</taxon>
        <taxon>Vararia</taxon>
    </lineage>
</organism>
<name>A0ACB8QE24_9AGAM</name>
<dbReference type="EMBL" id="MU273652">
    <property type="protein sequence ID" value="KAI0029868.1"/>
    <property type="molecule type" value="Genomic_DNA"/>
</dbReference>